<proteinExistence type="predicted"/>
<accession>A0A2Z4BVB3</accession>
<dbReference type="EMBL" id="MH325889">
    <property type="protein sequence ID" value="AWU66600.1"/>
    <property type="molecule type" value="Genomic_DNA"/>
</dbReference>
<gene>
    <name evidence="1" type="primary">orf6</name>
</gene>
<name>A0A2Z4BVB3_CITBR</name>
<reference evidence="1" key="1">
    <citation type="submission" date="2018-05" db="EMBL/GenBank/DDBJ databases">
        <authorList>
            <person name="Lanie J.A."/>
            <person name="Ng W.-L."/>
            <person name="Kazmierczak K.M."/>
            <person name="Andrzejewski T.M."/>
            <person name="Davidsen T.M."/>
            <person name="Wayne K.J."/>
            <person name="Tettelin H."/>
            <person name="Glass J.I."/>
            <person name="Rusch D."/>
            <person name="Podicherti R."/>
            <person name="Tsui H.-C.T."/>
            <person name="Winkler M.E."/>
        </authorList>
    </citation>
    <scope>NUCLEOTIDE SEQUENCE</scope>
    <source>
        <strain evidence="1">O7_G3344</strain>
    </source>
</reference>
<protein>
    <submittedName>
        <fullName evidence="1">Uncharacterized protein</fullName>
    </submittedName>
</protein>
<dbReference type="AlphaFoldDB" id="A0A2Z4BVB3"/>
<organism evidence="1">
    <name type="scientific">Citrobacter braakii</name>
    <dbReference type="NCBI Taxonomy" id="57706"/>
    <lineage>
        <taxon>Bacteria</taxon>
        <taxon>Pseudomonadati</taxon>
        <taxon>Pseudomonadota</taxon>
        <taxon>Gammaproteobacteria</taxon>
        <taxon>Enterobacterales</taxon>
        <taxon>Enterobacteriaceae</taxon>
        <taxon>Citrobacter</taxon>
        <taxon>Citrobacter freundii complex</taxon>
    </lineage>
</organism>
<sequence length="97" mass="11482">MLQKISKNIISAARIFFENRPLLKQRVVLFLNRYPKLKSRIKRKVQGNYDNTPSLTFFLNEASPKEHDKVAEQEVSFVLKKNGIHENKKSVLESWFY</sequence>
<evidence type="ECO:0000313" key="1">
    <source>
        <dbReference type="EMBL" id="AWU66600.1"/>
    </source>
</evidence>